<feature type="domain" description="DUF7515" evidence="1">
    <location>
        <begin position="29"/>
        <end position="99"/>
    </location>
</feature>
<sequence>MFEYVNVLTTTNEKGEILDNALQLCFTQKNGGYNSITELIDDFWDYNGFCPDNKAVLLGFASLQQLLKSKEMFEYVNVLTTTNEKGERMNAYVGRHRDDLNALTQARRLEFREKKIFIRKFFADKNLVRKNFLSAKILWTKNLVRK</sequence>
<comment type="caution">
    <text evidence="2">The sequence shown here is derived from an EMBL/GenBank/DDBJ whole genome shotgun (WGS) entry which is preliminary data.</text>
</comment>
<dbReference type="Proteomes" id="UP000580250">
    <property type="component" value="Unassembled WGS sequence"/>
</dbReference>
<evidence type="ECO:0000313" key="2">
    <source>
        <dbReference type="EMBL" id="CAD2201744.1"/>
    </source>
</evidence>
<evidence type="ECO:0000313" key="3">
    <source>
        <dbReference type="Proteomes" id="UP000580250"/>
    </source>
</evidence>
<protein>
    <recommendedName>
        <fullName evidence="1">DUF7515 domain-containing protein</fullName>
    </recommendedName>
</protein>
<dbReference type="InterPro" id="IPR055937">
    <property type="entry name" value="DUF7515"/>
</dbReference>
<gene>
    <name evidence="2" type="ORF">MENT_LOCUS55319</name>
</gene>
<organism evidence="2 3">
    <name type="scientific">Meloidogyne enterolobii</name>
    <name type="common">Root-knot nematode worm</name>
    <name type="synonym">Meloidogyne mayaguensis</name>
    <dbReference type="NCBI Taxonomy" id="390850"/>
    <lineage>
        <taxon>Eukaryota</taxon>
        <taxon>Metazoa</taxon>
        <taxon>Ecdysozoa</taxon>
        <taxon>Nematoda</taxon>
        <taxon>Chromadorea</taxon>
        <taxon>Rhabditida</taxon>
        <taxon>Tylenchina</taxon>
        <taxon>Tylenchomorpha</taxon>
        <taxon>Tylenchoidea</taxon>
        <taxon>Meloidogynidae</taxon>
        <taxon>Meloidogyninae</taxon>
        <taxon>Meloidogyne</taxon>
    </lineage>
</organism>
<reference evidence="2 3" key="1">
    <citation type="submission" date="2020-08" db="EMBL/GenBank/DDBJ databases">
        <authorList>
            <person name="Koutsovoulos G."/>
            <person name="Danchin GJ E."/>
        </authorList>
    </citation>
    <scope>NUCLEOTIDE SEQUENCE [LARGE SCALE GENOMIC DNA]</scope>
</reference>
<dbReference type="Pfam" id="PF24359">
    <property type="entry name" value="DUF7515"/>
    <property type="match status" value="1"/>
</dbReference>
<accession>A0A6V7XR60</accession>
<evidence type="ECO:0000259" key="1">
    <source>
        <dbReference type="Pfam" id="PF24359"/>
    </source>
</evidence>
<name>A0A6V7XR60_MELEN</name>
<dbReference type="EMBL" id="CAJEWN010002067">
    <property type="protein sequence ID" value="CAD2201744.1"/>
    <property type="molecule type" value="Genomic_DNA"/>
</dbReference>
<proteinExistence type="predicted"/>
<dbReference type="OrthoDB" id="5908366at2759"/>
<dbReference type="AlphaFoldDB" id="A0A6V7XR60"/>